<evidence type="ECO:0000313" key="2">
    <source>
        <dbReference type="EMBL" id="CAB9506145.1"/>
    </source>
</evidence>
<dbReference type="Proteomes" id="UP001153069">
    <property type="component" value="Unassembled WGS sequence"/>
</dbReference>
<dbReference type="EMBL" id="CAICTM010000255">
    <property type="protein sequence ID" value="CAB9506145.1"/>
    <property type="molecule type" value="Genomic_DNA"/>
</dbReference>
<gene>
    <name evidence="2" type="ORF">SEMRO_256_G100520.1</name>
</gene>
<evidence type="ECO:0000313" key="3">
    <source>
        <dbReference type="Proteomes" id="UP001153069"/>
    </source>
</evidence>
<name>A0A9N8DPZ0_9STRA</name>
<comment type="caution">
    <text evidence="2">The sequence shown here is derived from an EMBL/GenBank/DDBJ whole genome shotgun (WGS) entry which is preliminary data.</text>
</comment>
<reference evidence="2" key="1">
    <citation type="submission" date="2020-06" db="EMBL/GenBank/DDBJ databases">
        <authorList>
            <consortium name="Plant Systems Biology data submission"/>
        </authorList>
    </citation>
    <scope>NUCLEOTIDE SEQUENCE</scope>
    <source>
        <strain evidence="2">D6</strain>
    </source>
</reference>
<keyword evidence="3" id="KW-1185">Reference proteome</keyword>
<feature type="coiled-coil region" evidence="1">
    <location>
        <begin position="503"/>
        <end position="544"/>
    </location>
</feature>
<evidence type="ECO:0000256" key="1">
    <source>
        <dbReference type="SAM" id="Coils"/>
    </source>
</evidence>
<sequence length="568" mass="62723">MANRKTSGQIQSLSQPLYTSAGNLREQIGQQAVAIAKLYRHIYDETTQKSRGDVMTFPRNYQDWEFKNILSESAFNYFQADEAIRMIQFGLDGRTPNYQPKGGFLSSCKRYLYDAIGLGLSEAGYLPDRSDGCIQDDEVEEAAENAMDQLIKPYLNLFKAVQKGYDLVFGDKTSMGFLCGMSEIIKKKGYSKWPGTCCLSAPFENVDGTWGRNHDCNTQCQVPGPVLAGLSEESCSANGGTWCPRPADCRILQECLQSAYDDAEANGKLAFALYLEPGLVEDPLNFGNCSHSREYFGYDELYTNGEDVCENVLQLHNNENFAFLDEFFNQGSGVTSGCGGNVEFEALKPPDRSRSESTGVQTGEKWEKADFSMNVIMDTTEALMEAAAAIKCPDDVTGAAQTSCAAMLNVYYPVIQIVYTAIRATFAISAFTRENLAEESYEEAMVSVEDISAVYDNMEAMNGNLEKLYNGLNTEIQTQCGSRRRQLADLSGADDELDVGAELLALKRQNEAMASEASALNSKLDDVNSKLDMQQKQMTLLQNMLQDVMIAVKKGEGVTPEAEARVSY</sequence>
<keyword evidence="1" id="KW-0175">Coiled coil</keyword>
<protein>
    <submittedName>
        <fullName evidence="2">Uncharacterized protein</fullName>
    </submittedName>
</protein>
<proteinExistence type="predicted"/>
<accession>A0A9N8DPZ0</accession>
<organism evidence="2 3">
    <name type="scientific">Seminavis robusta</name>
    <dbReference type="NCBI Taxonomy" id="568900"/>
    <lineage>
        <taxon>Eukaryota</taxon>
        <taxon>Sar</taxon>
        <taxon>Stramenopiles</taxon>
        <taxon>Ochrophyta</taxon>
        <taxon>Bacillariophyta</taxon>
        <taxon>Bacillariophyceae</taxon>
        <taxon>Bacillariophycidae</taxon>
        <taxon>Naviculales</taxon>
        <taxon>Naviculaceae</taxon>
        <taxon>Seminavis</taxon>
    </lineage>
</organism>
<dbReference type="AlphaFoldDB" id="A0A9N8DPZ0"/>